<reference evidence="2" key="2">
    <citation type="submission" date="2014-05" db="EMBL/GenBank/DDBJ databases">
        <title>The genome and life-stage specific transcriptomes of Globodera pallida elucidate key aspects of plant parasitism by a cyst nematode.</title>
        <authorList>
            <person name="Cotton J.A."/>
            <person name="Lilley C.J."/>
            <person name="Jones L.M."/>
            <person name="Kikuchi T."/>
            <person name="Reid A.J."/>
            <person name="Thorpe P."/>
            <person name="Tsai I.J."/>
            <person name="Beasley H."/>
            <person name="Blok V."/>
            <person name="Cock P.J.A."/>
            <person name="Van den Akker S.E."/>
            <person name="Holroyd N."/>
            <person name="Hunt M."/>
            <person name="Mantelin S."/>
            <person name="Naghra H."/>
            <person name="Pain A."/>
            <person name="Palomares-Rius J.E."/>
            <person name="Zarowiecki M."/>
            <person name="Berriman M."/>
            <person name="Jones J.T."/>
            <person name="Urwin P.E."/>
        </authorList>
    </citation>
    <scope>NUCLEOTIDE SEQUENCE [LARGE SCALE GENOMIC DNA]</scope>
    <source>
        <strain evidence="2">Lindley</strain>
    </source>
</reference>
<dbReference type="Proteomes" id="UP000050741">
    <property type="component" value="Unassembled WGS sequence"/>
</dbReference>
<accession>A0A183CCQ6</accession>
<reference evidence="2" key="1">
    <citation type="submission" date="2013-12" db="EMBL/GenBank/DDBJ databases">
        <authorList>
            <person name="Aslett M."/>
        </authorList>
    </citation>
    <scope>NUCLEOTIDE SEQUENCE [LARGE SCALE GENOMIC DNA]</scope>
    <source>
        <strain evidence="2">Lindley</strain>
    </source>
</reference>
<reference evidence="3" key="3">
    <citation type="submission" date="2016-06" db="UniProtKB">
        <authorList>
            <consortium name="WormBaseParasite"/>
        </authorList>
    </citation>
    <scope>IDENTIFICATION</scope>
</reference>
<name>A0A183CCQ6_GLOPA</name>
<dbReference type="InterPro" id="IPR029030">
    <property type="entry name" value="Caspase-like_dom_sf"/>
</dbReference>
<evidence type="ECO:0000313" key="3">
    <source>
        <dbReference type="WBParaSite" id="GPLIN_001065700"/>
    </source>
</evidence>
<dbReference type="Gene3D" id="3.40.50.1460">
    <property type="match status" value="1"/>
</dbReference>
<dbReference type="WBParaSite" id="GPLIN_001065700">
    <property type="protein sequence ID" value="GPLIN_001065700"/>
    <property type="gene ID" value="GPLIN_001065700"/>
</dbReference>
<feature type="compositionally biased region" description="Polar residues" evidence="1">
    <location>
        <begin position="128"/>
        <end position="155"/>
    </location>
</feature>
<proteinExistence type="predicted"/>
<dbReference type="SUPFAM" id="SSF52129">
    <property type="entry name" value="Caspase-like"/>
    <property type="match status" value="1"/>
</dbReference>
<protein>
    <submittedName>
        <fullName evidence="3">CASPASE_P20 domain-containing protein</fullName>
    </submittedName>
</protein>
<evidence type="ECO:0000256" key="1">
    <source>
        <dbReference type="SAM" id="MobiDB-lite"/>
    </source>
</evidence>
<organism evidence="2 3">
    <name type="scientific">Globodera pallida</name>
    <name type="common">Potato cyst nematode worm</name>
    <name type="synonym">Heterodera pallida</name>
    <dbReference type="NCBI Taxonomy" id="36090"/>
    <lineage>
        <taxon>Eukaryota</taxon>
        <taxon>Metazoa</taxon>
        <taxon>Ecdysozoa</taxon>
        <taxon>Nematoda</taxon>
        <taxon>Chromadorea</taxon>
        <taxon>Rhabditida</taxon>
        <taxon>Tylenchina</taxon>
        <taxon>Tylenchomorpha</taxon>
        <taxon>Tylenchoidea</taxon>
        <taxon>Heteroderidae</taxon>
        <taxon>Heteroderinae</taxon>
        <taxon>Globodera</taxon>
    </lineage>
</organism>
<evidence type="ECO:0000313" key="2">
    <source>
        <dbReference type="Proteomes" id="UP000050741"/>
    </source>
</evidence>
<sequence>MRALIREYRKLLGEGVYAVFYFVGHGFEANGQCYLLPIGAPGHDYGPEHCLSMDWVMDQFRDVQPAALNLILLDICRKFLPSNLDAFTAYAQTFRQGDVRVYVFSSVGDMPSAGRSGDDEADDDGHQTADNGPPTTAVDASSATGHQRASGQRLSSDGAKVPSRWALSHLAFLKFPEEFDTSKPKFCEDDVEGVSLCVMLSHLQRAKGEIICSVKLSKANVDEGEGKLVAIRERQSLGHVLITRLELDKSDQSE</sequence>
<dbReference type="PANTHER" id="PTHR22576:SF37">
    <property type="entry name" value="MUCOSA-ASSOCIATED LYMPHOID TISSUE LYMPHOMA TRANSLOCATION PROTEIN 1"/>
    <property type="match status" value="1"/>
</dbReference>
<keyword evidence="2" id="KW-1185">Reference proteome</keyword>
<dbReference type="InterPro" id="IPR052039">
    <property type="entry name" value="Caspase-related_regulators"/>
</dbReference>
<feature type="region of interest" description="Disordered" evidence="1">
    <location>
        <begin position="113"/>
        <end position="157"/>
    </location>
</feature>
<dbReference type="AlphaFoldDB" id="A0A183CCQ6"/>
<dbReference type="PANTHER" id="PTHR22576">
    <property type="entry name" value="MUCOSA ASSOCIATED LYMPHOID TISSUE LYMPHOMA TRANSLOCATION PROTEIN 1/PARACASPASE"/>
    <property type="match status" value="1"/>
</dbReference>